<organism evidence="3 4">
    <name type="scientific">Paludibacterium denitrificans</name>
    <dbReference type="NCBI Taxonomy" id="2675226"/>
    <lineage>
        <taxon>Bacteria</taxon>
        <taxon>Pseudomonadati</taxon>
        <taxon>Pseudomonadota</taxon>
        <taxon>Betaproteobacteria</taxon>
        <taxon>Neisseriales</taxon>
        <taxon>Chromobacteriaceae</taxon>
        <taxon>Paludibacterium</taxon>
    </lineage>
</organism>
<keyword evidence="4" id="KW-1185">Reference proteome</keyword>
<accession>A0A844G9I5</accession>
<evidence type="ECO:0000313" key="3">
    <source>
        <dbReference type="EMBL" id="MTD33086.1"/>
    </source>
</evidence>
<dbReference type="AlphaFoldDB" id="A0A844G9I5"/>
<dbReference type="Proteomes" id="UP000446658">
    <property type="component" value="Unassembled WGS sequence"/>
</dbReference>
<proteinExistence type="predicted"/>
<dbReference type="EMBL" id="WLYX01000001">
    <property type="protein sequence ID" value="MTD33086.1"/>
    <property type="molecule type" value="Genomic_DNA"/>
</dbReference>
<feature type="region of interest" description="Disordered" evidence="1">
    <location>
        <begin position="1"/>
        <end position="25"/>
    </location>
</feature>
<name>A0A844G9I5_9NEIS</name>
<evidence type="ECO:0000313" key="4">
    <source>
        <dbReference type="Proteomes" id="UP000446658"/>
    </source>
</evidence>
<comment type="caution">
    <text evidence="3">The sequence shown here is derived from an EMBL/GenBank/DDBJ whole genome shotgun (WGS) entry which is preliminary data.</text>
</comment>
<keyword evidence="2" id="KW-0812">Transmembrane</keyword>
<evidence type="ECO:0000256" key="1">
    <source>
        <dbReference type="SAM" id="MobiDB-lite"/>
    </source>
</evidence>
<feature type="transmembrane region" description="Helical" evidence="2">
    <location>
        <begin position="36"/>
        <end position="56"/>
    </location>
</feature>
<keyword evidence="2" id="KW-1133">Transmembrane helix</keyword>
<reference evidence="3 4" key="1">
    <citation type="submission" date="2019-11" db="EMBL/GenBank/DDBJ databases">
        <title>Draft genome sequence of Paludibacterium sp. dN18-1.</title>
        <authorList>
            <person name="Im W.-T."/>
        </authorList>
    </citation>
    <scope>NUCLEOTIDE SEQUENCE [LARGE SCALE GENOMIC DNA]</scope>
    <source>
        <strain evidence="4">dN 18-1</strain>
    </source>
</reference>
<evidence type="ECO:0000256" key="2">
    <source>
        <dbReference type="SAM" id="Phobius"/>
    </source>
</evidence>
<gene>
    <name evidence="3" type="ORF">GKE73_07595</name>
</gene>
<keyword evidence="2" id="KW-0472">Membrane</keyword>
<sequence length="70" mass="7432">MSSSGHPQGGLFSANPPRLAETGNPNMTELLSPLEWVFVILLGLVPLVGLAFHLWVMLAGHGKPNPDDAD</sequence>
<protein>
    <submittedName>
        <fullName evidence="3">Uncharacterized protein</fullName>
    </submittedName>
</protein>